<dbReference type="InParanoid" id="A0A0C3AH24"/>
<feature type="compositionally biased region" description="Polar residues" evidence="1">
    <location>
        <begin position="197"/>
        <end position="211"/>
    </location>
</feature>
<feature type="compositionally biased region" description="Low complexity" evidence="1">
    <location>
        <begin position="90"/>
        <end position="100"/>
    </location>
</feature>
<keyword evidence="3" id="KW-1185">Reference proteome</keyword>
<feature type="region of interest" description="Disordered" evidence="1">
    <location>
        <begin position="150"/>
        <end position="267"/>
    </location>
</feature>
<feature type="compositionally biased region" description="Acidic residues" evidence="1">
    <location>
        <begin position="167"/>
        <end position="177"/>
    </location>
</feature>
<dbReference type="EMBL" id="KN822029">
    <property type="protein sequence ID" value="KIM64207.1"/>
    <property type="molecule type" value="Genomic_DNA"/>
</dbReference>
<dbReference type="Proteomes" id="UP000053989">
    <property type="component" value="Unassembled WGS sequence"/>
</dbReference>
<accession>A0A0C3AH24</accession>
<dbReference type="HOGENOM" id="CLU_860959_0_0_1"/>
<proteinExistence type="predicted"/>
<protein>
    <submittedName>
        <fullName evidence="2">Uncharacterized protein</fullName>
    </submittedName>
</protein>
<feature type="compositionally biased region" description="Polar residues" evidence="1">
    <location>
        <begin position="240"/>
        <end position="265"/>
    </location>
</feature>
<dbReference type="STRING" id="1036808.A0A0C3AH24"/>
<gene>
    <name evidence="2" type="ORF">SCLCIDRAFT_23549</name>
</gene>
<name>A0A0C3AH24_9AGAM</name>
<dbReference type="AlphaFoldDB" id="A0A0C3AH24"/>
<reference evidence="2 3" key="1">
    <citation type="submission" date="2014-04" db="EMBL/GenBank/DDBJ databases">
        <authorList>
            <consortium name="DOE Joint Genome Institute"/>
            <person name="Kuo A."/>
            <person name="Kohler A."/>
            <person name="Nagy L.G."/>
            <person name="Floudas D."/>
            <person name="Copeland A."/>
            <person name="Barry K.W."/>
            <person name="Cichocki N."/>
            <person name="Veneault-Fourrey C."/>
            <person name="LaButti K."/>
            <person name="Lindquist E.A."/>
            <person name="Lipzen A."/>
            <person name="Lundell T."/>
            <person name="Morin E."/>
            <person name="Murat C."/>
            <person name="Sun H."/>
            <person name="Tunlid A."/>
            <person name="Henrissat B."/>
            <person name="Grigoriev I.V."/>
            <person name="Hibbett D.S."/>
            <person name="Martin F."/>
            <person name="Nordberg H.P."/>
            <person name="Cantor M.N."/>
            <person name="Hua S.X."/>
        </authorList>
    </citation>
    <scope>NUCLEOTIDE SEQUENCE [LARGE SCALE GENOMIC DNA]</scope>
    <source>
        <strain evidence="2 3">Foug A</strain>
    </source>
</reference>
<evidence type="ECO:0000256" key="1">
    <source>
        <dbReference type="SAM" id="MobiDB-lite"/>
    </source>
</evidence>
<feature type="region of interest" description="Disordered" evidence="1">
    <location>
        <begin position="63"/>
        <end position="118"/>
    </location>
</feature>
<organism evidence="2 3">
    <name type="scientific">Scleroderma citrinum Foug A</name>
    <dbReference type="NCBI Taxonomy" id="1036808"/>
    <lineage>
        <taxon>Eukaryota</taxon>
        <taxon>Fungi</taxon>
        <taxon>Dikarya</taxon>
        <taxon>Basidiomycota</taxon>
        <taxon>Agaricomycotina</taxon>
        <taxon>Agaricomycetes</taxon>
        <taxon>Agaricomycetidae</taxon>
        <taxon>Boletales</taxon>
        <taxon>Sclerodermatineae</taxon>
        <taxon>Sclerodermataceae</taxon>
        <taxon>Scleroderma</taxon>
    </lineage>
</organism>
<reference evidence="3" key="2">
    <citation type="submission" date="2015-01" db="EMBL/GenBank/DDBJ databases">
        <title>Evolutionary Origins and Diversification of the Mycorrhizal Mutualists.</title>
        <authorList>
            <consortium name="DOE Joint Genome Institute"/>
            <consortium name="Mycorrhizal Genomics Consortium"/>
            <person name="Kohler A."/>
            <person name="Kuo A."/>
            <person name="Nagy L.G."/>
            <person name="Floudas D."/>
            <person name="Copeland A."/>
            <person name="Barry K.W."/>
            <person name="Cichocki N."/>
            <person name="Veneault-Fourrey C."/>
            <person name="LaButti K."/>
            <person name="Lindquist E.A."/>
            <person name="Lipzen A."/>
            <person name="Lundell T."/>
            <person name="Morin E."/>
            <person name="Murat C."/>
            <person name="Riley R."/>
            <person name="Ohm R."/>
            <person name="Sun H."/>
            <person name="Tunlid A."/>
            <person name="Henrissat B."/>
            <person name="Grigoriev I.V."/>
            <person name="Hibbett D.S."/>
            <person name="Martin F."/>
        </authorList>
    </citation>
    <scope>NUCLEOTIDE SEQUENCE [LARGE SCALE GENOMIC DNA]</scope>
    <source>
        <strain evidence="3">Foug A</strain>
    </source>
</reference>
<feature type="compositionally biased region" description="Low complexity" evidence="1">
    <location>
        <begin position="212"/>
        <end position="239"/>
    </location>
</feature>
<evidence type="ECO:0000313" key="2">
    <source>
        <dbReference type="EMBL" id="KIM64207.1"/>
    </source>
</evidence>
<evidence type="ECO:0000313" key="3">
    <source>
        <dbReference type="Proteomes" id="UP000053989"/>
    </source>
</evidence>
<sequence>MSPTSVPAFADPSLPLPVIPVLSSHINLVFTPPIILSSREELVFIPAAPPTTVKLIPQPAHCKSTLQPAHHPVPESSSTDDDDDMSDGASLESSLTSLESGTIKIPKPEEEAGRPGRGGYNLKAQLAWNPATFSKLKKFVHHSVKNHLDATQCKSRQRESAATIVNSDDEGGEEPEESGLPPAPPSTQGQVDGDANLTATAASASISPGNLTASTGTSPGTSPGNPTATAASAGTSPGNLTTTATRTGASPSNLTASTGTSPTEQTATAKNTSAATTANPAMMDSTLNSDIHGILPFGGTKQQVFDDLVESILNFDGASIGLY</sequence>